<proteinExistence type="predicted"/>
<dbReference type="AlphaFoldDB" id="C7RII1"/>
<protein>
    <submittedName>
        <fullName evidence="3">Uncharacterized protein</fullName>
    </submittedName>
</protein>
<keyword evidence="2" id="KW-0812">Transmembrane</keyword>
<reference evidence="3" key="2">
    <citation type="submission" date="2009-09" db="EMBL/GenBank/DDBJ databases">
        <title>Complete sequence of chromosome of Candidatus Accumulibacter phosphatis clade IIA str. UW-1.</title>
        <authorList>
            <consortium name="US DOE Joint Genome Institute"/>
            <person name="Martin H.G."/>
            <person name="Ivanova N."/>
            <person name="Kunin V."/>
            <person name="Warnecke F."/>
            <person name="Barry K."/>
            <person name="He S."/>
            <person name="Salamov A."/>
            <person name="Szeto E."/>
            <person name="Dalin E."/>
            <person name="Pangilinan J.L."/>
            <person name="Lapidus A."/>
            <person name="Lowry S."/>
            <person name="Kyrpides N.C."/>
            <person name="McMahon K.D."/>
            <person name="Hugenholtz P."/>
        </authorList>
    </citation>
    <scope>NUCLEOTIDE SEQUENCE [LARGE SCALE GENOMIC DNA]</scope>
    <source>
        <strain evidence="3">UW-1</strain>
    </source>
</reference>
<evidence type="ECO:0000256" key="2">
    <source>
        <dbReference type="SAM" id="Phobius"/>
    </source>
</evidence>
<dbReference type="EMBL" id="CP001715">
    <property type="protein sequence ID" value="ACV36555.1"/>
    <property type="molecule type" value="Genomic_DNA"/>
</dbReference>
<dbReference type="HOGENOM" id="CLU_3163379_0_0_4"/>
<dbReference type="STRING" id="522306.CAP2UW1_3290"/>
<organism evidence="3">
    <name type="scientific">Accumulibacter regalis</name>
    <dbReference type="NCBI Taxonomy" id="522306"/>
    <lineage>
        <taxon>Bacteria</taxon>
        <taxon>Pseudomonadati</taxon>
        <taxon>Pseudomonadota</taxon>
        <taxon>Betaproteobacteria</taxon>
        <taxon>Candidatus Accumulibacter</taxon>
    </lineage>
</organism>
<feature type="compositionally biased region" description="Basic and acidic residues" evidence="1">
    <location>
        <begin position="35"/>
        <end position="47"/>
    </location>
</feature>
<evidence type="ECO:0000256" key="1">
    <source>
        <dbReference type="SAM" id="MobiDB-lite"/>
    </source>
</evidence>
<feature type="transmembrane region" description="Helical" evidence="2">
    <location>
        <begin position="6"/>
        <end position="23"/>
    </location>
</feature>
<sequence length="47" mass="5277">MNAGWIVFGLCVVFVLGAAIPLIRTRGGDKAPPLPRRDTLRDWRNEK</sequence>
<reference evidence="3" key="1">
    <citation type="submission" date="2009-08" db="EMBL/GenBank/DDBJ databases">
        <authorList>
            <consortium name="US DOE Joint Genome Institute"/>
            <person name="Lucas S."/>
            <person name="Copeland A."/>
            <person name="Lapidus A."/>
            <person name="Glavina del Rio T."/>
            <person name="Dalin E."/>
            <person name="Tice H."/>
            <person name="Bruce D."/>
            <person name="Barry K."/>
            <person name="Pitluck S."/>
            <person name="Lowry S."/>
            <person name="Larimer F."/>
            <person name="Land M."/>
            <person name="Hauser L."/>
            <person name="Kyrpides N."/>
            <person name="Ivanova N."/>
            <person name="McMahon K.D."/>
            <person name="Hugenholtz P."/>
        </authorList>
    </citation>
    <scope>NUCLEOTIDE SEQUENCE</scope>
    <source>
        <strain evidence="3">UW-1</strain>
    </source>
</reference>
<keyword evidence="2" id="KW-0472">Membrane</keyword>
<evidence type="ECO:0000313" key="3">
    <source>
        <dbReference type="EMBL" id="ACV36555.1"/>
    </source>
</evidence>
<gene>
    <name evidence="3" type="ordered locus">CAP2UW1_3290</name>
</gene>
<accession>C7RII1</accession>
<name>C7RII1_ACCRE</name>
<dbReference type="KEGG" id="app:CAP2UW1_3290"/>
<feature type="region of interest" description="Disordered" evidence="1">
    <location>
        <begin position="27"/>
        <end position="47"/>
    </location>
</feature>
<keyword evidence="2" id="KW-1133">Transmembrane helix</keyword>